<keyword evidence="1" id="KW-0472">Membrane</keyword>
<organism evidence="2 3">
    <name type="scientific">Microbacterium rhizosphaerae</name>
    <dbReference type="NCBI Taxonomy" id="1678237"/>
    <lineage>
        <taxon>Bacteria</taxon>
        <taxon>Bacillati</taxon>
        <taxon>Actinomycetota</taxon>
        <taxon>Actinomycetes</taxon>
        <taxon>Micrococcales</taxon>
        <taxon>Microbacteriaceae</taxon>
        <taxon>Microbacterium</taxon>
    </lineage>
</organism>
<dbReference type="EMBL" id="CP139368">
    <property type="protein sequence ID" value="WPR88612.1"/>
    <property type="molecule type" value="Genomic_DNA"/>
</dbReference>
<dbReference type="PANTHER" id="PTHR37305:SF1">
    <property type="entry name" value="MEMBRANE PROTEIN"/>
    <property type="match status" value="1"/>
</dbReference>
<reference evidence="2 3" key="1">
    <citation type="submission" date="2023-11" db="EMBL/GenBank/DDBJ databases">
        <title>Genome sequence of Microbacterium rhizosphaerae KACC 19337.</title>
        <authorList>
            <person name="Choi H."/>
            <person name="Kim S."/>
            <person name="Kim Y."/>
            <person name="Kwon S.-W."/>
            <person name="Heo J."/>
        </authorList>
    </citation>
    <scope>NUCLEOTIDE SEQUENCE [LARGE SCALE GENOMIC DNA]</scope>
    <source>
        <strain evidence="2 3">KACC 19337</strain>
    </source>
</reference>
<gene>
    <name evidence="2" type="ORF">SM116_12625</name>
</gene>
<dbReference type="RefSeq" id="WP_320941331.1">
    <property type="nucleotide sequence ID" value="NZ_BAABEU010000006.1"/>
</dbReference>
<dbReference type="PANTHER" id="PTHR37305">
    <property type="entry name" value="INTEGRAL MEMBRANE PROTEIN-RELATED"/>
    <property type="match status" value="1"/>
</dbReference>
<name>A0ABZ0SMW8_9MICO</name>
<feature type="transmembrane region" description="Helical" evidence="1">
    <location>
        <begin position="16"/>
        <end position="34"/>
    </location>
</feature>
<proteinExistence type="predicted"/>
<keyword evidence="1" id="KW-0812">Transmembrane</keyword>
<feature type="transmembrane region" description="Helical" evidence="1">
    <location>
        <begin position="192"/>
        <end position="211"/>
    </location>
</feature>
<evidence type="ECO:0000313" key="2">
    <source>
        <dbReference type="EMBL" id="WPR88612.1"/>
    </source>
</evidence>
<evidence type="ECO:0000313" key="3">
    <source>
        <dbReference type="Proteomes" id="UP001323798"/>
    </source>
</evidence>
<dbReference type="Pfam" id="PF12679">
    <property type="entry name" value="ABC2_membrane_2"/>
    <property type="match status" value="1"/>
</dbReference>
<feature type="transmembrane region" description="Helical" evidence="1">
    <location>
        <begin position="125"/>
        <end position="145"/>
    </location>
</feature>
<feature type="transmembrane region" description="Helical" evidence="1">
    <location>
        <begin position="157"/>
        <end position="180"/>
    </location>
</feature>
<feature type="transmembrane region" description="Helical" evidence="1">
    <location>
        <begin position="241"/>
        <end position="259"/>
    </location>
</feature>
<protein>
    <submittedName>
        <fullName evidence="2">ABC transporter permease subunit</fullName>
    </submittedName>
</protein>
<evidence type="ECO:0000256" key="1">
    <source>
        <dbReference type="SAM" id="Phobius"/>
    </source>
</evidence>
<dbReference type="Proteomes" id="UP001323798">
    <property type="component" value="Chromosome"/>
</dbReference>
<keyword evidence="1" id="KW-1133">Transmembrane helix</keyword>
<accession>A0ABZ0SMW8</accession>
<keyword evidence="3" id="KW-1185">Reference proteome</keyword>
<sequence length="266" mass="28212">MLSTVFTKSLYDQWKALLWWALAIVLLIATYVAIWPSMRDQPSMADFLNQMPEALRSLFATTGADLTTPVGYIQVELMSFMAPIVLLLYAIGRGVSAVAGEEEAHTLELLLSTPLARARIIAEKFAAMTVGVAFLAAVTGFSLVLEGSLADMNLPAQNVAAAMVHLGLLALVFGTLALVLSASTGRTGLSRGIPAALAVAAYAVNGLAPLVDWLEPLQKYSPFFQYAGHDPLRNGIDMTDVLVAAATCLVLVALAAIGFRSRDTAA</sequence>